<dbReference type="Pfam" id="PF05368">
    <property type="entry name" value="NmrA"/>
    <property type="match status" value="1"/>
</dbReference>
<feature type="domain" description="NmrA-like" evidence="4">
    <location>
        <begin position="5"/>
        <end position="309"/>
    </location>
</feature>
<dbReference type="Gene3D" id="3.90.25.10">
    <property type="entry name" value="UDP-galactose 4-epimerase, domain 1"/>
    <property type="match status" value="1"/>
</dbReference>
<proteinExistence type="evidence at transcript level"/>
<evidence type="ECO:0000256" key="3">
    <source>
        <dbReference type="ARBA" id="ARBA00023002"/>
    </source>
</evidence>
<keyword evidence="2" id="KW-0521">NADP</keyword>
<name>A0A7U3W135_9MAGN</name>
<evidence type="ECO:0000256" key="2">
    <source>
        <dbReference type="ARBA" id="ARBA00022857"/>
    </source>
</evidence>
<comment type="similarity">
    <text evidence="1">Belongs to the NmrA-type oxidoreductase family. Isoflavone reductase subfamily.</text>
</comment>
<dbReference type="PANTHER" id="PTHR43349:SF4">
    <property type="entry name" value="PINORESINOL REDUCTASE 1-RELATED"/>
    <property type="match status" value="1"/>
</dbReference>
<keyword evidence="3" id="KW-0560">Oxidoreductase</keyword>
<evidence type="ECO:0000256" key="1">
    <source>
        <dbReference type="ARBA" id="ARBA00005725"/>
    </source>
</evidence>
<evidence type="ECO:0000313" key="5">
    <source>
        <dbReference type="EMBL" id="QQM18964.1"/>
    </source>
</evidence>
<dbReference type="CDD" id="cd05259">
    <property type="entry name" value="PCBER_SDR_a"/>
    <property type="match status" value="1"/>
</dbReference>
<organism evidence="5">
    <name type="scientific">Kadsura heteroclita</name>
    <dbReference type="NCBI Taxonomy" id="124781"/>
    <lineage>
        <taxon>Eukaryota</taxon>
        <taxon>Viridiplantae</taxon>
        <taxon>Streptophyta</taxon>
        <taxon>Embryophyta</taxon>
        <taxon>Tracheophyta</taxon>
        <taxon>Spermatophyta</taxon>
        <taxon>Magnoliopsida</taxon>
        <taxon>Austrobaileyales</taxon>
        <taxon>Schisandraceae</taxon>
        <taxon>Kadsura</taxon>
    </lineage>
</organism>
<dbReference type="InterPro" id="IPR008030">
    <property type="entry name" value="NmrA-like"/>
</dbReference>
<dbReference type="GO" id="GO:0009807">
    <property type="term" value="P:lignan biosynthetic process"/>
    <property type="evidence" value="ECO:0007669"/>
    <property type="project" value="UniProtKB-ARBA"/>
</dbReference>
<dbReference type="AlphaFoldDB" id="A0A7U3W135"/>
<reference evidence="5" key="1">
    <citation type="journal article" date="2020" name="Not Bot Hort Agrobot Cluj">
        <title>Transcriptome analysis to identify genes involved in lignan, sesquiterpenoid and triterpenoid biosynthesis in medicinal plant Kadsura heteroclita.</title>
        <authorList>
            <person name="Zhang X."/>
            <person name="Li C."/>
            <person name="Chio C."/>
            <person name="Kameshwar A.K.S."/>
            <person name="Ma T."/>
            <person name="Qin W."/>
        </authorList>
    </citation>
    <scope>NUCLEOTIDE SEQUENCE</scope>
</reference>
<dbReference type="InterPro" id="IPR045312">
    <property type="entry name" value="PCBER-like"/>
</dbReference>
<dbReference type="Gene3D" id="3.40.50.720">
    <property type="entry name" value="NAD(P)-binding Rossmann-like Domain"/>
    <property type="match status" value="1"/>
</dbReference>
<dbReference type="SUPFAM" id="SSF51735">
    <property type="entry name" value="NAD(P)-binding Rossmann-fold domains"/>
    <property type="match status" value="1"/>
</dbReference>
<evidence type="ECO:0000259" key="4">
    <source>
        <dbReference type="Pfam" id="PF05368"/>
    </source>
</evidence>
<sequence>MEGTKDRVLIIGATGYLGRRFVKASLALGYPTYLLYRPEVASDAEKVQMLIGFKMQGAHLLEGSLGNHESMVSALKQVDVVVSVVAGNHLRHAILEQIKLVNAIKEVGTIKRFIPSEFGMDPGRMKHAIDPGAYVFKDKRIVREAIEKAGIPYTYISANCCAGYFLSALAQILNFMPPRDHVLIYGDGSKKCIWVDEDDIGMYTMMAINDPRTLNKSLYLRPRGNILTQIEVVQLWEKLIGKELKKTFVSEEEWLGNMDKMAAPMQIGVAHFYQIFYRGDLDFEVESPDGVDSQDLWPDYKYVTAEEYLKRYV</sequence>
<dbReference type="InterPro" id="IPR050608">
    <property type="entry name" value="NmrA-type/Isoflavone_red_sf"/>
</dbReference>
<protein>
    <submittedName>
        <fullName evidence="5">Pinoresinol lariciresinol reductase 1</fullName>
    </submittedName>
</protein>
<accession>A0A7U3W135</accession>
<dbReference type="InterPro" id="IPR036291">
    <property type="entry name" value="NAD(P)-bd_dom_sf"/>
</dbReference>
<dbReference type="PANTHER" id="PTHR43349">
    <property type="entry name" value="PINORESINOL REDUCTASE-RELATED"/>
    <property type="match status" value="1"/>
</dbReference>
<dbReference type="GO" id="GO:0010283">
    <property type="term" value="F:pinoresinol reductase activity"/>
    <property type="evidence" value="ECO:0007669"/>
    <property type="project" value="UniProtKB-ARBA"/>
</dbReference>
<dbReference type="EMBL" id="MT725694">
    <property type="protein sequence ID" value="QQM18964.1"/>
    <property type="molecule type" value="mRNA"/>
</dbReference>